<dbReference type="EMBL" id="MIEK01000023">
    <property type="protein sequence ID" value="OEH82308.1"/>
    <property type="molecule type" value="Genomic_DNA"/>
</dbReference>
<keyword evidence="1" id="KW-0812">Transmembrane</keyword>
<evidence type="ECO:0000313" key="2">
    <source>
        <dbReference type="EMBL" id="OEH82308.1"/>
    </source>
</evidence>
<proteinExistence type="predicted"/>
<gene>
    <name evidence="2" type="ORF">BCR26_02425</name>
</gene>
<keyword evidence="1" id="KW-1133">Transmembrane helix</keyword>
<sequence length="1080" mass="121057">MIKKWNVKLFFYLFTIFLIGGISGWFYLNLSEPILAKPDDGNPLIINKESKSEYPVPYDGKKIIEPTLSPIFSNYVQNISKKGNIEKKNLESLSSNGDSQTKKAILGSDGNYLSVILQTNGTNEWVTGITTDQIYLIKSSPSGKILKSYNVANGGNSMSVTENSKTDGLFARNMSEIFRDSKGKKFIVYDGFTPDSKEVQKRVVYFDDFLENISYGKFNLLSESGIESNLVTNLINDDKLVKLGVYMMDPKIADTTPFDFPIKSIDFATNTENLIVTFHFPIMGTINPDASKAIESLACLTLTNIISTSDGGYLVSGFTSNPVVNSPVRRMEHLFKFSPTGDIQWFKTTLGRYNLQLDISDKKILTVLETKDNQTSQLINFDMANGKTSMIKEYPINTKIDIIKNKNNDFGTFYDFYGYVEELSGEFNGFIGKPGLVLGSMNEDFAISSINSIQADARISVSNLLPIKDTNKYFISGVTTSKSFANPPTTGWINKLPHIAVPNDLFFGEIEKNEDFSPAISKVTDMEIDISDKSLNDRVSVNEMGWNCLSNWLITGTKNGKLSDDNALKVTDTIDLTNESIGLTKEERQNWLNKRINRNPNDQKLSIDWFSLGFDQTKPGPQLVTYFVTDSQKQASVTSRWTNKVNDTTIKSDDYAFDAHNFTISLKDIQSGALSTNHDIRKIGKILAWNMTNHEIDEDAVSSHFNDEEILFTNTDQVTTLRNATEAKPYPIDITYKSAKINKTLWVFVTDDQTTVDDKKDKVIYGKNYNLTVPKESKNETVELSYQHSNIEVYSLRYGKLLANSLNSKGLSVSSKELSAIQNEKKSNNLPLTFIYSDDFGSVAHAIVVDLTVSIADVVVSFQDEDGVEQAQKVLLSGNIFTNIDLTKEEEIKNTIQTVLDKGFELVQRPEHESEILIEEDGTSVKYVFKGLVWLKTVTDKMGFSQGEITPFDQTLKYNGTENFQLSVVDQRGQKNQGEGKKRGQISVQASLSRVFSNKNEKKLNGSLLIYEDGKDSHEINELGTIIYENKKSNEATNYNILLDDKKTGNKGLRFFVPKGSLVEKGTYTAEITWELAEGP</sequence>
<evidence type="ECO:0000256" key="1">
    <source>
        <dbReference type="SAM" id="Phobius"/>
    </source>
</evidence>
<keyword evidence="3" id="KW-1185">Reference proteome</keyword>
<name>A0A1E5KWW4_9ENTE</name>
<dbReference type="AlphaFoldDB" id="A0A1E5KWW4"/>
<dbReference type="RefSeq" id="WP_069698584.1">
    <property type="nucleotide sequence ID" value="NZ_JAGGMA010000001.1"/>
</dbReference>
<evidence type="ECO:0000313" key="3">
    <source>
        <dbReference type="Proteomes" id="UP000095256"/>
    </source>
</evidence>
<dbReference type="OrthoDB" id="2170847at2"/>
<dbReference type="Proteomes" id="UP000095256">
    <property type="component" value="Unassembled WGS sequence"/>
</dbReference>
<organism evidence="2 3">
    <name type="scientific">Enterococcus rivorum</name>
    <dbReference type="NCBI Taxonomy" id="762845"/>
    <lineage>
        <taxon>Bacteria</taxon>
        <taxon>Bacillati</taxon>
        <taxon>Bacillota</taxon>
        <taxon>Bacilli</taxon>
        <taxon>Lactobacillales</taxon>
        <taxon>Enterococcaceae</taxon>
        <taxon>Enterococcus</taxon>
    </lineage>
</organism>
<evidence type="ECO:0008006" key="4">
    <source>
        <dbReference type="Google" id="ProtNLM"/>
    </source>
</evidence>
<accession>A0A1E5KWW4</accession>
<comment type="caution">
    <text evidence="2">The sequence shown here is derived from an EMBL/GenBank/DDBJ whole genome shotgun (WGS) entry which is preliminary data.</text>
</comment>
<keyword evidence="1" id="KW-0472">Membrane</keyword>
<feature type="transmembrane region" description="Helical" evidence="1">
    <location>
        <begin position="9"/>
        <end position="28"/>
    </location>
</feature>
<protein>
    <recommendedName>
        <fullName evidence="4">WxL domain-containing protein</fullName>
    </recommendedName>
</protein>
<dbReference type="STRING" id="762845.BCR26_02425"/>
<reference evidence="2 3" key="1">
    <citation type="submission" date="2016-09" db="EMBL/GenBank/DDBJ databases">
        <authorList>
            <person name="Capua I."/>
            <person name="De Benedictis P."/>
            <person name="Joannis T."/>
            <person name="Lombin L.H."/>
            <person name="Cattoli G."/>
        </authorList>
    </citation>
    <scope>NUCLEOTIDE SEQUENCE [LARGE SCALE GENOMIC DNA]</scope>
    <source>
        <strain evidence="2 3">LMG 25899</strain>
    </source>
</reference>